<dbReference type="AlphaFoldDB" id="A0A8J8XYC1"/>
<evidence type="ECO:0000256" key="1">
    <source>
        <dbReference type="ARBA" id="ARBA00022729"/>
    </source>
</evidence>
<evidence type="ECO:0000313" key="5">
    <source>
        <dbReference type="EMBL" id="PWZ38055.1"/>
    </source>
</evidence>
<dbReference type="InterPro" id="IPR036574">
    <property type="entry name" value="Scorpion_toxin-like_sf"/>
</dbReference>
<dbReference type="SUPFAM" id="SSF57095">
    <property type="entry name" value="Scorpion toxin-like"/>
    <property type="match status" value="1"/>
</dbReference>
<sequence>MESSRRFQPAVILLLLLIVSTDMAQARECEKYSERFVGACMIADNCANVCRGEGFLAGRCSTFRRRCICTRQC</sequence>
<name>A0A8J8XYC1_MAIZE</name>
<dbReference type="Proteomes" id="UP000251960">
    <property type="component" value="Chromosome 2"/>
</dbReference>
<dbReference type="CDD" id="cd00107">
    <property type="entry name" value="Knot1"/>
    <property type="match status" value="1"/>
</dbReference>
<dbReference type="SMART" id="SM00505">
    <property type="entry name" value="Knot1"/>
    <property type="match status" value="1"/>
</dbReference>
<dbReference type="KEGG" id="zma:100281986"/>
<evidence type="ECO:0000256" key="2">
    <source>
        <dbReference type="ARBA" id="ARBA00023157"/>
    </source>
</evidence>
<organism evidence="5">
    <name type="scientific">Zea mays</name>
    <name type="common">Maize</name>
    <dbReference type="NCBI Taxonomy" id="4577"/>
    <lineage>
        <taxon>Eukaryota</taxon>
        <taxon>Viridiplantae</taxon>
        <taxon>Streptophyta</taxon>
        <taxon>Embryophyta</taxon>
        <taxon>Tracheophyta</taxon>
        <taxon>Spermatophyta</taxon>
        <taxon>Magnoliopsida</taxon>
        <taxon>Liliopsida</taxon>
        <taxon>Poales</taxon>
        <taxon>Poaceae</taxon>
        <taxon>PACMAD clade</taxon>
        <taxon>Panicoideae</taxon>
        <taxon>Andropogonodae</taxon>
        <taxon>Andropogoneae</taxon>
        <taxon>Tripsacinae</taxon>
        <taxon>Zea</taxon>
    </lineage>
</organism>
<dbReference type="EMBL" id="NCVQ01000003">
    <property type="protein sequence ID" value="PWZ38055.1"/>
    <property type="molecule type" value="Genomic_DNA"/>
</dbReference>
<accession>A0A8J8XYC1</accession>
<dbReference type="OrthoDB" id="683455at2759"/>
<dbReference type="PRINTS" id="PR00288">
    <property type="entry name" value="PUROTHIONIN"/>
</dbReference>
<dbReference type="Gene3D" id="3.30.30.10">
    <property type="entry name" value="Knottin, scorpion toxin-like"/>
    <property type="match status" value="1"/>
</dbReference>
<evidence type="ECO:0000256" key="3">
    <source>
        <dbReference type="SAM" id="SignalP"/>
    </source>
</evidence>
<dbReference type="InterPro" id="IPR003614">
    <property type="entry name" value="Knottins"/>
</dbReference>
<keyword evidence="1 3" id="KW-0732">Signal</keyword>
<keyword evidence="2" id="KW-1015">Disulfide bond</keyword>
<feature type="signal peptide" evidence="3">
    <location>
        <begin position="1"/>
        <end position="26"/>
    </location>
</feature>
<feature type="domain" description="Knottins-like" evidence="4">
    <location>
        <begin position="28"/>
        <end position="73"/>
    </location>
</feature>
<protein>
    <submittedName>
        <fullName evidence="5">Defensin-like protein 2</fullName>
    </submittedName>
</protein>
<dbReference type="PANTHER" id="PTHR33147">
    <property type="entry name" value="DEFENSIN-LIKE PROTEIN 1"/>
    <property type="match status" value="1"/>
</dbReference>
<dbReference type="OMA" id="TNDENCA"/>
<evidence type="ECO:0000259" key="4">
    <source>
        <dbReference type="SMART" id="SM00505"/>
    </source>
</evidence>
<dbReference type="PANTHER" id="PTHR33147:SF26">
    <property type="entry name" value="DEFENSIN-LIKE PROTEIN 7-RELATED"/>
    <property type="match status" value="1"/>
</dbReference>
<dbReference type="HOGENOM" id="CLU_161668_1_0_1"/>
<dbReference type="SMR" id="A0A8J8XYC1"/>
<feature type="chain" id="PRO_5035149692" evidence="3">
    <location>
        <begin position="27"/>
        <end position="73"/>
    </location>
</feature>
<dbReference type="PROSITE" id="PS00940">
    <property type="entry name" value="GAMMA_THIONIN"/>
    <property type="match status" value="1"/>
</dbReference>
<dbReference type="Pfam" id="PF00304">
    <property type="entry name" value="Gamma-thionin"/>
    <property type="match status" value="1"/>
</dbReference>
<dbReference type="GO" id="GO:0006952">
    <property type="term" value="P:defense response"/>
    <property type="evidence" value="ECO:0007669"/>
    <property type="project" value="InterPro"/>
</dbReference>
<proteinExistence type="predicted"/>
<gene>
    <name evidence="5" type="primary">PDF2.2_0</name>
    <name evidence="5" type="ORF">Zm00014a_010205</name>
</gene>
<comment type="caution">
    <text evidence="5">The sequence shown here is derived from an EMBL/GenBank/DDBJ whole genome shotgun (WGS) entry which is preliminary data.</text>
</comment>
<reference evidence="5" key="1">
    <citation type="journal article" date="2018" name="Nat. Genet.">
        <title>Extensive intraspecific gene order and gene structural variations between Mo17 and other maize genomes.</title>
        <authorList>
            <person name="Sun S."/>
            <person name="Zhou Y."/>
            <person name="Chen J."/>
            <person name="Shi J."/>
            <person name="Zhao H."/>
            <person name="Zhao H."/>
            <person name="Song W."/>
            <person name="Zhang M."/>
            <person name="Cui Y."/>
            <person name="Dong X."/>
            <person name="Liu H."/>
            <person name="Ma X."/>
            <person name="Jiao Y."/>
            <person name="Wang B."/>
            <person name="Wei X."/>
            <person name="Stein J.C."/>
            <person name="Glaubitz J.C."/>
            <person name="Lu F."/>
            <person name="Yu G."/>
            <person name="Liang C."/>
            <person name="Fengler K."/>
            <person name="Li B."/>
            <person name="Rafalski A."/>
            <person name="Schnable P.S."/>
            <person name="Ware D.H."/>
            <person name="Buckler E.S."/>
            <person name="Lai J."/>
        </authorList>
    </citation>
    <scope>NUCLEOTIDE SEQUENCE [LARGE SCALE GENOMIC DNA]</scope>
    <source>
        <tissue evidence="5">Seedling</tissue>
    </source>
</reference>
<dbReference type="InterPro" id="IPR008176">
    <property type="entry name" value="Defensin_plant"/>
</dbReference>